<dbReference type="GO" id="GO:0050660">
    <property type="term" value="F:flavin adenine dinucleotide binding"/>
    <property type="evidence" value="ECO:0007669"/>
    <property type="project" value="TreeGrafter"/>
</dbReference>
<feature type="domain" description="Thiamine pyrophosphate enzyme TPP-binding" evidence="3">
    <location>
        <begin position="371"/>
        <end position="510"/>
    </location>
</feature>
<sequence>MNGAESLLRTLVNTGVEVCFANPGTSEMHFVSALDRVEGMRPILGLFEGVVTGAADGYARMTGKPAATLLHLGPGMGNGLACLHNARKAGSPVINIIGDHATHHRRFEAPLTSEVETFARTVSHWVRTTRDARSVAADTALAVQAARAHPGQIASLILPADAAWDAAERPAQKLPEAPRAQVSDEAISQVAAILKSKKVAIMLRGDVLEDEGLIAAGRIASLTGARLVCDTYTPKIQKGAGRVKVERLPYRPTPAIEFLKGIEMMVLVGTQPPVAFFAYPGLPNELTPAGCGVMTLSFPHEDGTSALIALADYIGAPPTPTLVRDSLPKFSLGLNALTSAEVGRIVADNLPVNAIICDESITASAGHFAIFDCAAPSDYLQTTGGAIGHGLPMAVGASVACPDRKVIVLEGDGSAMYTIQSLWTMAKEQLDVTVVIYANNTYAILRDELINVGATEGPQASAVFDINGPVIDWVRMANSMGVEAAVASTPSQFSDIFKSAMKYNGPFLIAASV</sequence>
<dbReference type="SUPFAM" id="SSF52518">
    <property type="entry name" value="Thiamin diphosphate-binding fold (THDP-binding)"/>
    <property type="match status" value="2"/>
</dbReference>
<feature type="domain" description="Thiamine pyrophosphate enzyme N-terminal TPP-binding" evidence="4">
    <location>
        <begin position="1"/>
        <end position="106"/>
    </location>
</feature>
<evidence type="ECO:0000256" key="2">
    <source>
        <dbReference type="ARBA" id="ARBA00023052"/>
    </source>
</evidence>
<dbReference type="InterPro" id="IPR011766">
    <property type="entry name" value="TPP_enzyme_TPP-bd"/>
</dbReference>
<organism evidence="5 6">
    <name type="scientific">Pantoea rwandensis</name>
    <dbReference type="NCBI Taxonomy" id="1076550"/>
    <lineage>
        <taxon>Bacteria</taxon>
        <taxon>Pseudomonadati</taxon>
        <taxon>Pseudomonadota</taxon>
        <taxon>Gammaproteobacteria</taxon>
        <taxon>Enterobacterales</taxon>
        <taxon>Erwiniaceae</taxon>
        <taxon>Pantoea</taxon>
    </lineage>
</organism>
<evidence type="ECO:0000313" key="6">
    <source>
        <dbReference type="Proteomes" id="UP000193558"/>
    </source>
</evidence>
<dbReference type="PANTHER" id="PTHR18968:SF86">
    <property type="entry name" value="ACETOLACTATE SYNTHASE LARGE SUBUNIT ILVX-RELATED"/>
    <property type="match status" value="1"/>
</dbReference>
<reference evidence="5 6" key="1">
    <citation type="journal article" date="2017" name="Antonie Van Leeuwenhoek">
        <title>Phylogenomic resolution of the bacterial genus Pantoea and its relationship with Erwinia and Tatumella.</title>
        <authorList>
            <person name="Palmer M."/>
            <person name="Steenkamp E.T."/>
            <person name="Coetzee M.P."/>
            <person name="Chan W.Y."/>
            <person name="van Zyl E."/>
            <person name="De Maayer P."/>
            <person name="Coutinho T.A."/>
            <person name="Blom J."/>
            <person name="Smits T.H."/>
            <person name="Duffy B."/>
            <person name="Venter S.N."/>
        </authorList>
    </citation>
    <scope>NUCLEOTIDE SEQUENCE [LARGE SCALE GENOMIC DNA]</scope>
    <source>
        <strain evidence="5 6">LMG 26275</strain>
    </source>
</reference>
<dbReference type="NCBIfam" id="NF005760">
    <property type="entry name" value="PRK07586.1"/>
    <property type="match status" value="1"/>
</dbReference>
<dbReference type="InterPro" id="IPR029061">
    <property type="entry name" value="THDP-binding"/>
</dbReference>
<dbReference type="PROSITE" id="PS00187">
    <property type="entry name" value="TPP_ENZYMES"/>
    <property type="match status" value="1"/>
</dbReference>
<dbReference type="CDD" id="cd07035">
    <property type="entry name" value="TPP_PYR_POX_like"/>
    <property type="match status" value="1"/>
</dbReference>
<dbReference type="PANTHER" id="PTHR18968">
    <property type="entry name" value="THIAMINE PYROPHOSPHATE ENZYMES"/>
    <property type="match status" value="1"/>
</dbReference>
<dbReference type="Pfam" id="PF02776">
    <property type="entry name" value="TPP_enzyme_N"/>
    <property type="match status" value="1"/>
</dbReference>
<evidence type="ECO:0000313" key="5">
    <source>
        <dbReference type="EMBL" id="ORM71266.1"/>
    </source>
</evidence>
<comment type="caution">
    <text evidence="5">The sequence shown here is derived from an EMBL/GenBank/DDBJ whole genome shotgun (WGS) entry which is preliminary data.</text>
</comment>
<name>A0A1X1D3N6_9GAMM</name>
<dbReference type="GO" id="GO:0003984">
    <property type="term" value="F:acetolactate synthase activity"/>
    <property type="evidence" value="ECO:0007669"/>
    <property type="project" value="TreeGrafter"/>
</dbReference>
<proteinExistence type="inferred from homology"/>
<dbReference type="Pfam" id="PF02775">
    <property type="entry name" value="TPP_enzyme_C"/>
    <property type="match status" value="1"/>
</dbReference>
<dbReference type="InterPro" id="IPR045229">
    <property type="entry name" value="TPP_enz"/>
</dbReference>
<dbReference type="CDD" id="cd02002">
    <property type="entry name" value="TPP_BFDC"/>
    <property type="match status" value="1"/>
</dbReference>
<keyword evidence="2" id="KW-0786">Thiamine pyrophosphate</keyword>
<comment type="similarity">
    <text evidence="1">Belongs to the TPP enzyme family.</text>
</comment>
<gene>
    <name evidence="5" type="ORF">HA51_04630</name>
</gene>
<dbReference type="AlphaFoldDB" id="A0A1X1D3N6"/>
<dbReference type="InterPro" id="IPR012001">
    <property type="entry name" value="Thiamin_PyroP_enz_TPP-bd_dom"/>
</dbReference>
<evidence type="ECO:0000259" key="4">
    <source>
        <dbReference type="Pfam" id="PF02776"/>
    </source>
</evidence>
<dbReference type="GO" id="GO:0000287">
    <property type="term" value="F:magnesium ion binding"/>
    <property type="evidence" value="ECO:0007669"/>
    <property type="project" value="InterPro"/>
</dbReference>
<protein>
    <submittedName>
        <fullName evidence="5">Acetolactate synthase large subunit</fullName>
    </submittedName>
</protein>
<dbReference type="InterPro" id="IPR000399">
    <property type="entry name" value="TPP-bd_CS"/>
</dbReference>
<dbReference type="GO" id="GO:0044281">
    <property type="term" value="P:small molecule metabolic process"/>
    <property type="evidence" value="ECO:0007669"/>
    <property type="project" value="UniProtKB-ARBA"/>
</dbReference>
<evidence type="ECO:0000259" key="3">
    <source>
        <dbReference type="Pfam" id="PF02775"/>
    </source>
</evidence>
<dbReference type="GO" id="GO:0030976">
    <property type="term" value="F:thiamine pyrophosphate binding"/>
    <property type="evidence" value="ECO:0007669"/>
    <property type="project" value="InterPro"/>
</dbReference>
<dbReference type="Proteomes" id="UP000193558">
    <property type="component" value="Unassembled WGS sequence"/>
</dbReference>
<accession>A0A1X1D3N6</accession>
<dbReference type="EMBL" id="MLFR01000002">
    <property type="protein sequence ID" value="ORM71266.1"/>
    <property type="molecule type" value="Genomic_DNA"/>
</dbReference>
<dbReference type="OrthoDB" id="9773408at2"/>
<dbReference type="Gene3D" id="3.40.50.970">
    <property type="match status" value="2"/>
</dbReference>
<evidence type="ECO:0000256" key="1">
    <source>
        <dbReference type="ARBA" id="ARBA00007812"/>
    </source>
</evidence>